<feature type="coiled-coil region" evidence="1">
    <location>
        <begin position="140"/>
        <end position="230"/>
    </location>
</feature>
<feature type="chain" id="PRO_5018124079" evidence="2">
    <location>
        <begin position="29"/>
        <end position="240"/>
    </location>
</feature>
<evidence type="ECO:0000256" key="2">
    <source>
        <dbReference type="SAM" id="SignalP"/>
    </source>
</evidence>
<dbReference type="InterPro" id="IPR021350">
    <property type="entry name" value="DUF2968"/>
</dbReference>
<keyword evidence="2" id="KW-0732">Signal</keyword>
<dbReference type="AlphaFoldDB" id="A0A3N6N0Z6"/>
<sequence length="240" mass="26991">MKHSIQLRRVLLGAAAVLMMEHGAVVWAQNNTTELAPVAGSRPPLGSLLPPPADAGKKAPWVDEQASVDVSQGEVATLMQLIHDAQIVEMRTTYNGSYGASLFFYPPDMTWYMALFQDKRFWRVIRSQDEMRAEAIYADFARQTERLADVEIRRTQLEAQKANIERFIALSEDRARRLQADLDVARSQQAKVDARQSQMQADAVALRTEKARAQAQLQDLQREVQMLQRATEAGLPGVQK</sequence>
<dbReference type="Pfam" id="PF11180">
    <property type="entry name" value="DUF2968"/>
    <property type="match status" value="1"/>
</dbReference>
<accession>A0A3N6N0Z6</accession>
<reference evidence="3 4" key="1">
    <citation type="submission" date="2018-11" db="EMBL/GenBank/DDBJ databases">
        <title>Paraburkholderia sp. DHOA04, isolated from soil.</title>
        <authorList>
            <person name="Gao Z.-H."/>
            <person name="Qiu L.-H."/>
            <person name="Fu J.-C."/>
        </authorList>
    </citation>
    <scope>NUCLEOTIDE SEQUENCE [LARGE SCALE GENOMIC DNA]</scope>
    <source>
        <strain evidence="3 4">DHOA04</strain>
    </source>
</reference>
<name>A0A3N6N0Z6_9BURK</name>
<protein>
    <submittedName>
        <fullName evidence="3">DUF2968 domain-containing protein</fullName>
    </submittedName>
</protein>
<comment type="caution">
    <text evidence="3">The sequence shown here is derived from an EMBL/GenBank/DDBJ whole genome shotgun (WGS) entry which is preliminary data.</text>
</comment>
<evidence type="ECO:0000313" key="3">
    <source>
        <dbReference type="EMBL" id="RQH09749.1"/>
    </source>
</evidence>
<dbReference type="RefSeq" id="WP_124149150.1">
    <property type="nucleotide sequence ID" value="NZ_RQIS01000001.1"/>
</dbReference>
<proteinExistence type="predicted"/>
<organism evidence="3 4">
    <name type="scientific">Paraburkholderia dinghuensis</name>
    <dbReference type="NCBI Taxonomy" id="2305225"/>
    <lineage>
        <taxon>Bacteria</taxon>
        <taxon>Pseudomonadati</taxon>
        <taxon>Pseudomonadota</taxon>
        <taxon>Betaproteobacteria</taxon>
        <taxon>Burkholderiales</taxon>
        <taxon>Burkholderiaceae</taxon>
        <taxon>Paraburkholderia</taxon>
    </lineage>
</organism>
<gene>
    <name evidence="3" type="ORF">D1Y85_00935</name>
</gene>
<feature type="signal peptide" evidence="2">
    <location>
        <begin position="1"/>
        <end position="28"/>
    </location>
</feature>
<dbReference type="OrthoDB" id="5952682at2"/>
<evidence type="ECO:0000256" key="1">
    <source>
        <dbReference type="SAM" id="Coils"/>
    </source>
</evidence>
<keyword evidence="4" id="KW-1185">Reference proteome</keyword>
<dbReference type="EMBL" id="RQIS01000001">
    <property type="protein sequence ID" value="RQH09749.1"/>
    <property type="molecule type" value="Genomic_DNA"/>
</dbReference>
<dbReference type="Proteomes" id="UP000272778">
    <property type="component" value="Unassembled WGS sequence"/>
</dbReference>
<evidence type="ECO:0000313" key="4">
    <source>
        <dbReference type="Proteomes" id="UP000272778"/>
    </source>
</evidence>
<keyword evidence="1" id="KW-0175">Coiled coil</keyword>